<dbReference type="Proteomes" id="UP001595833">
    <property type="component" value="Unassembled WGS sequence"/>
</dbReference>
<organism evidence="7 8">
    <name type="scientific">Saccharothrix xinjiangensis</name>
    <dbReference type="NCBI Taxonomy" id="204798"/>
    <lineage>
        <taxon>Bacteria</taxon>
        <taxon>Bacillati</taxon>
        <taxon>Actinomycetota</taxon>
        <taxon>Actinomycetes</taxon>
        <taxon>Pseudonocardiales</taxon>
        <taxon>Pseudonocardiaceae</taxon>
        <taxon>Saccharothrix</taxon>
    </lineage>
</organism>
<feature type="transmembrane region" description="Helical" evidence="6">
    <location>
        <begin position="47"/>
        <end position="68"/>
    </location>
</feature>
<feature type="transmembrane region" description="Helical" evidence="6">
    <location>
        <begin position="108"/>
        <end position="130"/>
    </location>
</feature>
<evidence type="ECO:0000256" key="1">
    <source>
        <dbReference type="ARBA" id="ARBA00004651"/>
    </source>
</evidence>
<dbReference type="SUPFAM" id="SSF103473">
    <property type="entry name" value="MFS general substrate transporter"/>
    <property type="match status" value="1"/>
</dbReference>
<comment type="subcellular location">
    <subcellularLocation>
        <location evidence="1">Cell membrane</location>
        <topology evidence="1">Multi-pass membrane protein</topology>
    </subcellularLocation>
</comment>
<dbReference type="InterPro" id="IPR036259">
    <property type="entry name" value="MFS_trans_sf"/>
</dbReference>
<evidence type="ECO:0000256" key="5">
    <source>
        <dbReference type="ARBA" id="ARBA00023136"/>
    </source>
</evidence>
<gene>
    <name evidence="7" type="ORF">ACFPFM_06750</name>
</gene>
<evidence type="ECO:0000256" key="6">
    <source>
        <dbReference type="SAM" id="Phobius"/>
    </source>
</evidence>
<comment type="caution">
    <text evidence="7">The sequence shown here is derived from an EMBL/GenBank/DDBJ whole genome shotgun (WGS) entry which is preliminary data.</text>
</comment>
<feature type="transmembrane region" description="Helical" evidence="6">
    <location>
        <begin position="321"/>
        <end position="342"/>
    </location>
</feature>
<keyword evidence="4 6" id="KW-1133">Transmembrane helix</keyword>
<dbReference type="Gene3D" id="1.20.1250.20">
    <property type="entry name" value="MFS general substrate transporter like domains"/>
    <property type="match status" value="1"/>
</dbReference>
<keyword evidence="2" id="KW-1003">Cell membrane</keyword>
<sequence>MTAPAGVRRGPLAPAYLSFVAATGLSSLGDAAWVLALTASLVGTTSATAAGAVLALAGVPRVVALLGGGVVADRYGPVRVMVVADLLRGAVMVVAAVVVLAVGPSVPVLAVAAAALTVLGAFFVPASGALRPLLLPEEQLVRGNALYLVGLRAGQAAGGPAGAGLLALGGVVAVAVANAASFLVSAVAVARARPVGAVAPVGRDGAARDSTGLRRRVAEGLRHVARDPGLRLLVLVVGLVELAAAGPVNIGLVLLADAIGAGVPGAGLMLTAFTAGATLAFVASLVWPVGRRAGAVLVAGVGAQAGVLACLGLVGSLTGALVGYGLLGLVTAQTGVVLTSLIQRRTPAGVRGRVMSIMSLVVFGAPLLGNVGIGVAVDLFGLTTTMVLHGLVAVAAVCAYASSPILRGARLD</sequence>
<feature type="transmembrane region" description="Helical" evidence="6">
    <location>
        <begin position="294"/>
        <end position="315"/>
    </location>
</feature>
<feature type="transmembrane region" description="Helical" evidence="6">
    <location>
        <begin position="232"/>
        <end position="256"/>
    </location>
</feature>
<feature type="transmembrane region" description="Helical" evidence="6">
    <location>
        <begin position="268"/>
        <end position="287"/>
    </location>
</feature>
<reference evidence="8" key="1">
    <citation type="journal article" date="2019" name="Int. J. Syst. Evol. Microbiol.">
        <title>The Global Catalogue of Microorganisms (GCM) 10K type strain sequencing project: providing services to taxonomists for standard genome sequencing and annotation.</title>
        <authorList>
            <consortium name="The Broad Institute Genomics Platform"/>
            <consortium name="The Broad Institute Genome Sequencing Center for Infectious Disease"/>
            <person name="Wu L."/>
            <person name="Ma J."/>
        </authorList>
    </citation>
    <scope>NUCLEOTIDE SEQUENCE [LARGE SCALE GENOMIC DNA]</scope>
    <source>
        <strain evidence="8">KCTC 12848</strain>
    </source>
</reference>
<dbReference type="PANTHER" id="PTHR23513:SF17">
    <property type="entry name" value="MEMBRANE PROTEIN"/>
    <property type="match status" value="1"/>
</dbReference>
<name>A0ABV9XVH8_9PSEU</name>
<feature type="transmembrane region" description="Helical" evidence="6">
    <location>
        <begin position="379"/>
        <end position="401"/>
    </location>
</feature>
<dbReference type="PANTHER" id="PTHR23513">
    <property type="entry name" value="INTEGRAL MEMBRANE EFFLUX PROTEIN-RELATED"/>
    <property type="match status" value="1"/>
</dbReference>
<dbReference type="InterPro" id="IPR011701">
    <property type="entry name" value="MFS"/>
</dbReference>
<feature type="transmembrane region" description="Helical" evidence="6">
    <location>
        <begin position="80"/>
        <end position="102"/>
    </location>
</feature>
<dbReference type="Pfam" id="PF07690">
    <property type="entry name" value="MFS_1"/>
    <property type="match status" value="1"/>
</dbReference>
<evidence type="ECO:0000256" key="3">
    <source>
        <dbReference type="ARBA" id="ARBA00022692"/>
    </source>
</evidence>
<evidence type="ECO:0000256" key="2">
    <source>
        <dbReference type="ARBA" id="ARBA00022475"/>
    </source>
</evidence>
<evidence type="ECO:0000313" key="7">
    <source>
        <dbReference type="EMBL" id="MFC5053454.1"/>
    </source>
</evidence>
<protein>
    <submittedName>
        <fullName evidence="7">MFS transporter</fullName>
    </submittedName>
</protein>
<evidence type="ECO:0000313" key="8">
    <source>
        <dbReference type="Proteomes" id="UP001595833"/>
    </source>
</evidence>
<keyword evidence="3 6" id="KW-0812">Transmembrane</keyword>
<keyword evidence="5 6" id="KW-0472">Membrane</keyword>
<dbReference type="EMBL" id="JBHSJB010000006">
    <property type="protein sequence ID" value="MFC5053454.1"/>
    <property type="molecule type" value="Genomic_DNA"/>
</dbReference>
<accession>A0ABV9XVH8</accession>
<keyword evidence="8" id="KW-1185">Reference proteome</keyword>
<evidence type="ECO:0000256" key="4">
    <source>
        <dbReference type="ARBA" id="ARBA00022989"/>
    </source>
</evidence>
<proteinExistence type="predicted"/>
<dbReference type="RefSeq" id="WP_344039399.1">
    <property type="nucleotide sequence ID" value="NZ_BAAAKE010000016.1"/>
</dbReference>
<feature type="transmembrane region" description="Helical" evidence="6">
    <location>
        <begin position="354"/>
        <end position="373"/>
    </location>
</feature>
<feature type="transmembrane region" description="Helical" evidence="6">
    <location>
        <begin position="12"/>
        <end position="35"/>
    </location>
</feature>